<dbReference type="OrthoDB" id="5273847at2759"/>
<reference evidence="1 2" key="1">
    <citation type="submission" date="2018-02" db="EMBL/GenBank/DDBJ databases">
        <title>The genomes of Aspergillus section Nigri reveals drivers in fungal speciation.</title>
        <authorList>
            <consortium name="DOE Joint Genome Institute"/>
            <person name="Vesth T.C."/>
            <person name="Nybo J."/>
            <person name="Theobald S."/>
            <person name="Brandl J."/>
            <person name="Frisvad J.C."/>
            <person name="Nielsen K.F."/>
            <person name="Lyhne E.K."/>
            <person name="Kogle M.E."/>
            <person name="Kuo A."/>
            <person name="Riley R."/>
            <person name="Clum A."/>
            <person name="Nolan M."/>
            <person name="Lipzen A."/>
            <person name="Salamov A."/>
            <person name="Henrissat B."/>
            <person name="Wiebenga A."/>
            <person name="De vries R.P."/>
            <person name="Grigoriev I.V."/>
            <person name="Mortensen U.H."/>
            <person name="Andersen M.R."/>
            <person name="Baker S.E."/>
        </authorList>
    </citation>
    <scope>NUCLEOTIDE SEQUENCE [LARGE SCALE GENOMIC DNA]</scope>
    <source>
        <strain evidence="1 2">CBS 121057</strain>
    </source>
</reference>
<name>A0A319DUW1_ASPSB</name>
<evidence type="ECO:0000313" key="2">
    <source>
        <dbReference type="Proteomes" id="UP000248423"/>
    </source>
</evidence>
<evidence type="ECO:0000313" key="1">
    <source>
        <dbReference type="EMBL" id="PYI01466.1"/>
    </source>
</evidence>
<keyword evidence="2" id="KW-1185">Reference proteome</keyword>
<proteinExistence type="predicted"/>
<accession>A0A319DUW1</accession>
<dbReference type="EMBL" id="KZ826415">
    <property type="protein sequence ID" value="PYI01466.1"/>
    <property type="molecule type" value="Genomic_DNA"/>
</dbReference>
<gene>
    <name evidence="1" type="ORF">BO78DRAFT_327588</name>
</gene>
<organism evidence="1 2">
    <name type="scientific">Aspergillus sclerotiicarbonarius (strain CBS 121057 / IBT 28362)</name>
    <dbReference type="NCBI Taxonomy" id="1448318"/>
    <lineage>
        <taxon>Eukaryota</taxon>
        <taxon>Fungi</taxon>
        <taxon>Dikarya</taxon>
        <taxon>Ascomycota</taxon>
        <taxon>Pezizomycotina</taxon>
        <taxon>Eurotiomycetes</taxon>
        <taxon>Eurotiomycetidae</taxon>
        <taxon>Eurotiales</taxon>
        <taxon>Aspergillaceae</taxon>
        <taxon>Aspergillus</taxon>
        <taxon>Aspergillus subgen. Circumdati</taxon>
    </lineage>
</organism>
<dbReference type="Proteomes" id="UP000248423">
    <property type="component" value="Unassembled WGS sequence"/>
</dbReference>
<dbReference type="VEuPathDB" id="FungiDB:BO78DRAFT_327588"/>
<protein>
    <submittedName>
        <fullName evidence="1">Uncharacterized protein</fullName>
    </submittedName>
</protein>
<sequence length="376" mass="41533">MSAKFYCPFCGLLLSFDPYYADETTRRVRPWFAEVRGLYLRDPHVGPIAITGIGIISLEGMLRAPADSGLSYVNVDFEMLEEWGICKLGTTRWCFGVHNSCWRLLLLRLGHGLAGSPPNEAAIAESVFYQLYCTPCGNRFVIQVGHGHGGAGHVQNVHGIASGYVHPHMYADPSILATGHMLSQSYWRSRFLLGQEADFIFPTLTGTRDWSALFLGTVALMQAGNMPLINRRRIRHLLEPIAALVNRHDALRNGPGGCPYQPPIEGGSHLVIDGLSAAEPGNGLSRLVGYHNPGSEKWVEIPSTSHVATLYMAFCAEGLRGIGFNFTHSGSLYTFGEYYSQWARRGTLHVPFWLKSYHLLAELDHFKIVSLGLAEG</sequence>
<dbReference type="AlphaFoldDB" id="A0A319DUW1"/>
<dbReference type="STRING" id="1448318.A0A319DUW1"/>